<feature type="region of interest" description="Disordered" evidence="1">
    <location>
        <begin position="1"/>
        <end position="67"/>
    </location>
</feature>
<dbReference type="Proteomes" id="UP000241118">
    <property type="component" value="Unassembled WGS sequence"/>
</dbReference>
<evidence type="ECO:0000256" key="1">
    <source>
        <dbReference type="SAM" id="MobiDB-lite"/>
    </source>
</evidence>
<gene>
    <name evidence="2" type="ORF">B0I31_113176</name>
</gene>
<comment type="caution">
    <text evidence="2">The sequence shown here is derived from an EMBL/GenBank/DDBJ whole genome shotgun (WGS) entry which is preliminary data.</text>
</comment>
<name>A0A2P8I203_SACCR</name>
<evidence type="ECO:0000313" key="3">
    <source>
        <dbReference type="Proteomes" id="UP000241118"/>
    </source>
</evidence>
<organism evidence="2 3">
    <name type="scientific">Saccharothrix carnea</name>
    <dbReference type="NCBI Taxonomy" id="1280637"/>
    <lineage>
        <taxon>Bacteria</taxon>
        <taxon>Bacillati</taxon>
        <taxon>Actinomycetota</taxon>
        <taxon>Actinomycetes</taxon>
        <taxon>Pseudonocardiales</taxon>
        <taxon>Pseudonocardiaceae</taxon>
        <taxon>Saccharothrix</taxon>
    </lineage>
</organism>
<dbReference type="AlphaFoldDB" id="A0A2P8I203"/>
<feature type="region of interest" description="Disordered" evidence="1">
    <location>
        <begin position="200"/>
        <end position="285"/>
    </location>
</feature>
<proteinExistence type="predicted"/>
<sequence length="285" mass="31216">MAVLVRGRARDRRHLVDRPVGRDPSPARCGPRCGHRRPGARGGPTTRRRRPVAAGRSGDPGGARRRLRRAPHLLLVGGSVGAGAGTDAVGPGAAPPDPPRAHNPLGGRFPKHGGEFVFGNPTTWGAEDVPTRTDTRLYGTATAQAWNRMLKQTLGRTRPRLRSPEAADRWTWLILAAHAQLRLARPLVADLRHPWERPVEQVERQAEPTAAASSRSRDRSAKAARAVRRRRRWDRTERGRRAATPRTERTWVTGAAAGTANTAGARRRAGTACQRPARSRRLARP</sequence>
<reference evidence="2 3" key="1">
    <citation type="submission" date="2018-03" db="EMBL/GenBank/DDBJ databases">
        <title>Genomic Encyclopedia of Type Strains, Phase III (KMG-III): the genomes of soil and plant-associated and newly described type strains.</title>
        <authorList>
            <person name="Whitman W."/>
        </authorList>
    </citation>
    <scope>NUCLEOTIDE SEQUENCE [LARGE SCALE GENOMIC DNA]</scope>
    <source>
        <strain evidence="2 3">CGMCC 4.7097</strain>
    </source>
</reference>
<keyword evidence="3" id="KW-1185">Reference proteome</keyword>
<dbReference type="EMBL" id="PYAX01000013">
    <property type="protein sequence ID" value="PSL52503.1"/>
    <property type="molecule type" value="Genomic_DNA"/>
</dbReference>
<protein>
    <recommendedName>
        <fullName evidence="4">DDE superfamily endonuclease</fullName>
    </recommendedName>
</protein>
<feature type="region of interest" description="Disordered" evidence="1">
    <location>
        <begin position="85"/>
        <end position="106"/>
    </location>
</feature>
<evidence type="ECO:0000313" key="2">
    <source>
        <dbReference type="EMBL" id="PSL52503.1"/>
    </source>
</evidence>
<accession>A0A2P8I203</accession>
<feature type="compositionally biased region" description="Low complexity" evidence="1">
    <location>
        <begin position="253"/>
        <end position="264"/>
    </location>
</feature>
<evidence type="ECO:0008006" key="4">
    <source>
        <dbReference type="Google" id="ProtNLM"/>
    </source>
</evidence>